<dbReference type="Gene3D" id="3.10.129.10">
    <property type="entry name" value="Hotdog Thioesterase"/>
    <property type="match status" value="1"/>
</dbReference>
<dbReference type="InterPro" id="IPR029069">
    <property type="entry name" value="HotDog_dom_sf"/>
</dbReference>
<dbReference type="SUPFAM" id="SSF54637">
    <property type="entry name" value="Thioesterase/thiol ester dehydrase-isomerase"/>
    <property type="match status" value="1"/>
</dbReference>
<evidence type="ECO:0000313" key="3">
    <source>
        <dbReference type="EMBL" id="ADI16986.1"/>
    </source>
</evidence>
<organism evidence="3">
    <name type="scientific">uncultured Sphingobacteriales bacterium HF0010_19H17</name>
    <dbReference type="NCBI Taxonomy" id="710990"/>
    <lineage>
        <taxon>Bacteria</taxon>
        <taxon>Pseudomonadati</taxon>
        <taxon>Bacteroidota</taxon>
        <taxon>Sphingobacteriia</taxon>
        <taxon>Sphingobacteriales</taxon>
        <taxon>environmental samples</taxon>
    </lineage>
</organism>
<dbReference type="InterPro" id="IPR003736">
    <property type="entry name" value="PAAI_dom"/>
</dbReference>
<accession>E0XRE5</accession>
<feature type="domain" description="Thioesterase" evidence="2">
    <location>
        <begin position="48"/>
        <end position="121"/>
    </location>
</feature>
<proteinExistence type="predicted"/>
<dbReference type="NCBIfam" id="TIGR00369">
    <property type="entry name" value="unchar_dom_1"/>
    <property type="match status" value="1"/>
</dbReference>
<protein>
    <submittedName>
        <fullName evidence="3">Uncharacterized protein, possibly involved in aromatic compounds catabolism</fullName>
    </submittedName>
</protein>
<dbReference type="InterPro" id="IPR006683">
    <property type="entry name" value="Thioestr_dom"/>
</dbReference>
<dbReference type="PANTHER" id="PTHR42856">
    <property type="entry name" value="ACYL-COENZYME A THIOESTERASE PAAI"/>
    <property type="match status" value="1"/>
</dbReference>
<dbReference type="Pfam" id="PF03061">
    <property type="entry name" value="4HBT"/>
    <property type="match status" value="1"/>
</dbReference>
<reference evidence="3" key="1">
    <citation type="journal article" date="2011" name="Environ. Microbiol.">
        <title>Time-series analyses of Monterey Bay coastal microbial picoplankton using a 'genome proxy' microarray.</title>
        <authorList>
            <person name="Rich V.I."/>
            <person name="Pham V.D."/>
            <person name="Eppley J."/>
            <person name="Shi Y."/>
            <person name="DeLong E.F."/>
        </authorList>
    </citation>
    <scope>NUCLEOTIDE SEQUENCE</scope>
</reference>
<keyword evidence="1" id="KW-0378">Hydrolase</keyword>
<evidence type="ECO:0000256" key="1">
    <source>
        <dbReference type="ARBA" id="ARBA00022801"/>
    </source>
</evidence>
<dbReference type="PANTHER" id="PTHR42856:SF1">
    <property type="entry name" value="ACYL-COENZYME A THIOESTERASE PAAI"/>
    <property type="match status" value="1"/>
</dbReference>
<dbReference type="AlphaFoldDB" id="E0XRE5"/>
<evidence type="ECO:0000259" key="2">
    <source>
        <dbReference type="Pfam" id="PF03061"/>
    </source>
</evidence>
<dbReference type="CDD" id="cd03443">
    <property type="entry name" value="PaaI_thioesterase"/>
    <property type="match status" value="1"/>
</dbReference>
<name>E0XRE5_9SPHI</name>
<dbReference type="InterPro" id="IPR052723">
    <property type="entry name" value="Acyl-CoA_thioesterase_PaaI"/>
</dbReference>
<sequence>MSHPLKIVDKMYENDAFSKWLGIKRIEDIAGKSALQITVRKEMLNGFDIVHGGITYSLADSALAFTSNGHGRKAVSVETSISHTEACKEGDVLTTHTEEISLSKKIGIYLITITNQHNKTVALFKGTVYITDKNWEI</sequence>
<dbReference type="EMBL" id="GU474851">
    <property type="protein sequence ID" value="ADI16986.1"/>
    <property type="molecule type" value="Genomic_DNA"/>
</dbReference>
<dbReference type="GO" id="GO:0016289">
    <property type="term" value="F:acyl-CoA hydrolase activity"/>
    <property type="evidence" value="ECO:0007669"/>
    <property type="project" value="UniProtKB-ARBA"/>
</dbReference>